<keyword evidence="1" id="KW-1133">Transmembrane helix</keyword>
<keyword evidence="1" id="KW-0472">Membrane</keyword>
<evidence type="ECO:0000256" key="1">
    <source>
        <dbReference type="SAM" id="Phobius"/>
    </source>
</evidence>
<evidence type="ECO:0000313" key="2">
    <source>
        <dbReference type="EMBL" id="GMH81335.1"/>
    </source>
</evidence>
<reference evidence="3" key="1">
    <citation type="journal article" date="2023" name="Commun. Biol.">
        <title>Genome analysis of Parmales, the sister group of diatoms, reveals the evolutionary specialization of diatoms from phago-mixotrophs to photoautotrophs.</title>
        <authorList>
            <person name="Ban H."/>
            <person name="Sato S."/>
            <person name="Yoshikawa S."/>
            <person name="Yamada K."/>
            <person name="Nakamura Y."/>
            <person name="Ichinomiya M."/>
            <person name="Sato N."/>
            <person name="Blanc-Mathieu R."/>
            <person name="Endo H."/>
            <person name="Kuwata A."/>
            <person name="Ogata H."/>
        </authorList>
    </citation>
    <scope>NUCLEOTIDE SEQUENCE [LARGE SCALE GENOMIC DNA]</scope>
    <source>
        <strain evidence="3">NIES 3699</strain>
    </source>
</reference>
<proteinExistence type="predicted"/>
<dbReference type="Proteomes" id="UP001165160">
    <property type="component" value="Unassembled WGS sequence"/>
</dbReference>
<name>A0A9W7EKM7_9STRA</name>
<organism evidence="2 3">
    <name type="scientific">Triparma verrucosa</name>
    <dbReference type="NCBI Taxonomy" id="1606542"/>
    <lineage>
        <taxon>Eukaryota</taxon>
        <taxon>Sar</taxon>
        <taxon>Stramenopiles</taxon>
        <taxon>Ochrophyta</taxon>
        <taxon>Bolidophyceae</taxon>
        <taxon>Parmales</taxon>
        <taxon>Triparmaceae</taxon>
        <taxon>Triparma</taxon>
    </lineage>
</organism>
<feature type="transmembrane region" description="Helical" evidence="1">
    <location>
        <begin position="61"/>
        <end position="80"/>
    </location>
</feature>
<dbReference type="AlphaFoldDB" id="A0A9W7EKM7"/>
<dbReference type="EMBL" id="BRXX01000001">
    <property type="protein sequence ID" value="GMH81335.1"/>
    <property type="molecule type" value="Genomic_DNA"/>
</dbReference>
<sequence>MVSDLEINIKDYDYKSDKPLATSSTADVYLINYDGHESREGFHPEEAHGVVSMSFRLMPNFSLLFLSLCLSFFISCIHLGTSPNRSAS</sequence>
<comment type="caution">
    <text evidence="2">The sequence shown here is derived from an EMBL/GenBank/DDBJ whole genome shotgun (WGS) entry which is preliminary data.</text>
</comment>
<gene>
    <name evidence="2" type="ORF">TrVE_jg8725</name>
</gene>
<evidence type="ECO:0000313" key="3">
    <source>
        <dbReference type="Proteomes" id="UP001165160"/>
    </source>
</evidence>
<accession>A0A9W7EKM7</accession>
<keyword evidence="1" id="KW-0812">Transmembrane</keyword>
<protein>
    <submittedName>
        <fullName evidence="2">Uncharacterized protein</fullName>
    </submittedName>
</protein>
<keyword evidence="3" id="KW-1185">Reference proteome</keyword>